<dbReference type="EMBL" id="JRAI01000007">
    <property type="protein sequence ID" value="KGN87864.1"/>
    <property type="molecule type" value="Genomic_DNA"/>
</dbReference>
<dbReference type="NCBIfam" id="TIGR03779">
    <property type="entry name" value="Bac_Flav_CT_M"/>
    <property type="match status" value="1"/>
</dbReference>
<reference evidence="4 5" key="1">
    <citation type="submission" date="2014-08" db="EMBL/GenBank/DDBJ databases">
        <title>Porphyromonas gulae strain:COT-052_OH1451 Genome sequencing.</title>
        <authorList>
            <person name="Wallis C."/>
            <person name="Deusch O."/>
            <person name="O'Flynn C."/>
            <person name="Davis I."/>
            <person name="Jospin G."/>
            <person name="Darling A.E."/>
            <person name="Coil D.A."/>
            <person name="Alexiev A."/>
            <person name="Horsfall A."/>
            <person name="Kirkwood N."/>
            <person name="Harris S."/>
            <person name="Eisen J.A."/>
        </authorList>
    </citation>
    <scope>NUCLEOTIDE SEQUENCE [LARGE SCALE GENOMIC DNA]</scope>
    <source>
        <strain evidence="5">COT-052 OH1451</strain>
    </source>
</reference>
<sequence length="444" mass="49101">MEQNQNLNQETSNNKEGKEKKQLSPQELQKRKKLIIFPLMFLAFAGCMWLIFAPSSKDEVKPEEIGGFNADIPLPKEDGIYSDKKTAYEQESMKSKQEDRMRSLQDFGFTLGEENKVTDNLSLTADLPEEQPANNSRSYYGGSSRNGSYVQSSAYAYQDINRQLGSFYETPKEDPEKEELARKIEELESRLYERENTQSTADEQLALLEKSYELAAKYMNGGQEQAVKQVTPTASIQGKVQALPVQAVTEQTVSGLQVPMSDAGFIAAYSQPRNFGFNTAVGTGSLMGKNTILACIHEDQSVMDGQNVRLRLLEPLQAGHIRMPKNSLLSGTARVQGERMDINISSLEYEGNIIPVELVVYDSDGQKGLSVPSSLEMQALNEGMANIGAGLGSSFTVNQNAGAAIVSDLTRGVLQGGSQYLSKKFRTVKVNLKANYKVMLYTKQ</sequence>
<evidence type="ECO:0000259" key="3">
    <source>
        <dbReference type="Pfam" id="PF12508"/>
    </source>
</evidence>
<evidence type="ECO:0000256" key="2">
    <source>
        <dbReference type="SAM" id="Phobius"/>
    </source>
</evidence>
<protein>
    <submittedName>
        <fullName evidence="4">Conjugal transfer protein</fullName>
    </submittedName>
</protein>
<comment type="caution">
    <text evidence="4">The sequence shown here is derived from an EMBL/GenBank/DDBJ whole genome shotgun (WGS) entry which is preliminary data.</text>
</comment>
<organism evidence="4 5">
    <name type="scientific">Porphyromonas gulae</name>
    <dbReference type="NCBI Taxonomy" id="111105"/>
    <lineage>
        <taxon>Bacteria</taxon>
        <taxon>Pseudomonadati</taxon>
        <taxon>Bacteroidota</taxon>
        <taxon>Bacteroidia</taxon>
        <taxon>Bacteroidales</taxon>
        <taxon>Porphyromonadaceae</taxon>
        <taxon>Porphyromonas</taxon>
    </lineage>
</organism>
<keyword evidence="2" id="KW-1133">Transmembrane helix</keyword>
<dbReference type="Proteomes" id="UP000030130">
    <property type="component" value="Unassembled WGS sequence"/>
</dbReference>
<dbReference type="OrthoDB" id="1311366at2"/>
<proteinExistence type="predicted"/>
<name>A0A0A2FHV1_9PORP</name>
<feature type="domain" description="Conjugative transposon TraM C-terminal" evidence="3">
    <location>
        <begin position="292"/>
        <end position="440"/>
    </location>
</feature>
<dbReference type="InterPro" id="IPR022187">
    <property type="entry name" value="Conjug_transposon_TraM"/>
</dbReference>
<dbReference type="InterPro" id="IPR055407">
    <property type="entry name" value="TraM_C"/>
</dbReference>
<feature type="region of interest" description="Disordered" evidence="1">
    <location>
        <begin position="1"/>
        <end position="25"/>
    </location>
</feature>
<dbReference type="AlphaFoldDB" id="A0A0A2FHV1"/>
<dbReference type="eggNOG" id="ENOG502Z7X2">
    <property type="taxonomic scope" value="Bacteria"/>
</dbReference>
<evidence type="ECO:0000256" key="1">
    <source>
        <dbReference type="SAM" id="MobiDB-lite"/>
    </source>
</evidence>
<feature type="region of interest" description="Disordered" evidence="1">
    <location>
        <begin position="123"/>
        <end position="144"/>
    </location>
</feature>
<feature type="compositionally biased region" description="Low complexity" evidence="1">
    <location>
        <begin position="134"/>
        <end position="144"/>
    </location>
</feature>
<dbReference type="Pfam" id="PF12508">
    <property type="entry name" value="Transposon_TraM"/>
    <property type="match status" value="1"/>
</dbReference>
<feature type="transmembrane region" description="Helical" evidence="2">
    <location>
        <begin position="34"/>
        <end position="52"/>
    </location>
</feature>
<keyword evidence="2" id="KW-0812">Transmembrane</keyword>
<keyword evidence="2" id="KW-0472">Membrane</keyword>
<evidence type="ECO:0000313" key="5">
    <source>
        <dbReference type="Proteomes" id="UP000030130"/>
    </source>
</evidence>
<accession>A0A0A2FHV1</accession>
<feature type="compositionally biased region" description="Basic and acidic residues" evidence="1">
    <location>
        <begin position="13"/>
        <end position="22"/>
    </location>
</feature>
<feature type="compositionally biased region" description="Polar residues" evidence="1">
    <location>
        <begin position="1"/>
        <end position="12"/>
    </location>
</feature>
<gene>
    <name evidence="4" type="ORF">HR08_01260</name>
</gene>
<dbReference type="RefSeq" id="WP_039419998.1">
    <property type="nucleotide sequence ID" value="NZ_JRAI01000007.1"/>
</dbReference>
<evidence type="ECO:0000313" key="4">
    <source>
        <dbReference type="EMBL" id="KGN87864.1"/>
    </source>
</evidence>
<dbReference type="STRING" id="111105.HR09_04080"/>